<dbReference type="Pfam" id="PF04235">
    <property type="entry name" value="DUF418"/>
    <property type="match status" value="1"/>
</dbReference>
<dbReference type="OrthoDB" id="4966979at2"/>
<dbReference type="PANTHER" id="PTHR30590">
    <property type="entry name" value="INNER MEMBRANE PROTEIN"/>
    <property type="match status" value="1"/>
</dbReference>
<feature type="transmembrane region" description="Helical" evidence="1">
    <location>
        <begin position="83"/>
        <end position="103"/>
    </location>
</feature>
<reference evidence="3 4" key="1">
    <citation type="submission" date="2013-04" db="EMBL/GenBank/DDBJ databases">
        <title>Complete genome sequence of Corynebacterium humireducens DSM 45392(T), isolated from a wastewater-fed microbial fuel cell.</title>
        <authorList>
            <person name="Ruckert C."/>
            <person name="Albersmeier A."/>
            <person name="Kalinowski J."/>
        </authorList>
    </citation>
    <scope>NUCLEOTIDE SEQUENCE [LARGE SCALE GENOMIC DNA]</scope>
    <source>
        <strain evidence="4">MFC-5</strain>
    </source>
</reference>
<keyword evidence="1" id="KW-0472">Membrane</keyword>
<dbReference type="EMBL" id="CP005286">
    <property type="protein sequence ID" value="AJE32876.1"/>
    <property type="molecule type" value="Genomic_DNA"/>
</dbReference>
<feature type="transmembrane region" description="Helical" evidence="1">
    <location>
        <begin position="172"/>
        <end position="188"/>
    </location>
</feature>
<feature type="domain" description="DUF418" evidence="2">
    <location>
        <begin position="212"/>
        <end position="325"/>
    </location>
</feature>
<keyword evidence="1" id="KW-0812">Transmembrane</keyword>
<dbReference type="InterPro" id="IPR007349">
    <property type="entry name" value="DUF418"/>
</dbReference>
<evidence type="ECO:0000313" key="4">
    <source>
        <dbReference type="Proteomes" id="UP000031524"/>
    </source>
</evidence>
<accession>A0A0B5D2F5</accession>
<feature type="transmembrane region" description="Helical" evidence="1">
    <location>
        <begin position="224"/>
        <end position="246"/>
    </location>
</feature>
<feature type="transmembrane region" description="Helical" evidence="1">
    <location>
        <begin position="297"/>
        <end position="314"/>
    </location>
</feature>
<protein>
    <recommendedName>
        <fullName evidence="2">DUF418 domain-containing protein</fullName>
    </recommendedName>
</protein>
<evidence type="ECO:0000259" key="2">
    <source>
        <dbReference type="Pfam" id="PF04235"/>
    </source>
</evidence>
<dbReference type="RefSeq" id="WP_040085546.1">
    <property type="nucleotide sequence ID" value="NZ_BCSU01000007.1"/>
</dbReference>
<proteinExistence type="predicted"/>
<keyword evidence="1" id="KW-1133">Transmembrane helix</keyword>
<keyword evidence="4" id="KW-1185">Reference proteome</keyword>
<gene>
    <name evidence="3" type="ORF">B842_05125</name>
</gene>
<feature type="transmembrane region" description="Helical" evidence="1">
    <location>
        <begin position="149"/>
        <end position="167"/>
    </location>
</feature>
<evidence type="ECO:0000256" key="1">
    <source>
        <dbReference type="SAM" id="Phobius"/>
    </source>
</evidence>
<feature type="transmembrane region" description="Helical" evidence="1">
    <location>
        <begin position="32"/>
        <end position="49"/>
    </location>
</feature>
<dbReference type="STRING" id="1223515.B842_05125"/>
<feature type="transmembrane region" description="Helical" evidence="1">
    <location>
        <begin position="110"/>
        <end position="129"/>
    </location>
</feature>
<dbReference type="InterPro" id="IPR052529">
    <property type="entry name" value="Bact_Transport_Assoc"/>
</dbReference>
<dbReference type="PANTHER" id="PTHR30590:SF2">
    <property type="entry name" value="INNER MEMBRANE PROTEIN"/>
    <property type="match status" value="1"/>
</dbReference>
<name>A0A0B5D2F5_9CORY</name>
<sequence>MTRIHGLDLARAWAIIGMMSAHIGPSRFLTDGYPSVLFAVLAGVSMGIISSRTTAPADARFALLTRAVILVGLGVLLDALQHGIAVVLTAIGVSYILLLPVLGWRARWQVVLLAGLVVLGPLVLAAQYSFPFAWESEFFDDLVNGPYPVTAWLAYTLLGLLIHRLALRRETVLLSTGLAVFALAQITLELTDFRTVPYDELNLLGEWLQGEPHSGGLLDVLGSAGLAAALIGACLLACRLAALVWVTYPLRAFGAMSLTIYVTHVIITTIANGTFVGLGPVYSLMSPEQADSLWPELFLWQLLGFLVFASLWRWRFRRGPAEWAVGSVVAATTSPTKR</sequence>
<dbReference type="AlphaFoldDB" id="A0A0B5D2F5"/>
<dbReference type="Proteomes" id="UP000031524">
    <property type="component" value="Chromosome"/>
</dbReference>
<dbReference type="KEGG" id="chm:B842_05125"/>
<evidence type="ECO:0000313" key="3">
    <source>
        <dbReference type="EMBL" id="AJE32876.1"/>
    </source>
</evidence>
<feature type="transmembrane region" description="Helical" evidence="1">
    <location>
        <begin position="61"/>
        <end position="77"/>
    </location>
</feature>
<organism evidence="3 4">
    <name type="scientific">Corynebacterium humireducens NBRC 106098 = DSM 45392</name>
    <dbReference type="NCBI Taxonomy" id="1223515"/>
    <lineage>
        <taxon>Bacteria</taxon>
        <taxon>Bacillati</taxon>
        <taxon>Actinomycetota</taxon>
        <taxon>Actinomycetes</taxon>
        <taxon>Mycobacteriales</taxon>
        <taxon>Corynebacteriaceae</taxon>
        <taxon>Corynebacterium</taxon>
    </lineage>
</organism>
<dbReference type="HOGENOM" id="CLU_036065_0_0_11"/>
<feature type="transmembrane region" description="Helical" evidence="1">
    <location>
        <begin position="258"/>
        <end position="285"/>
    </location>
</feature>